<organism evidence="1 2">
    <name type="scientific">Rhipicephalus microplus</name>
    <name type="common">Cattle tick</name>
    <name type="synonym">Boophilus microplus</name>
    <dbReference type="NCBI Taxonomy" id="6941"/>
    <lineage>
        <taxon>Eukaryota</taxon>
        <taxon>Metazoa</taxon>
        <taxon>Ecdysozoa</taxon>
        <taxon>Arthropoda</taxon>
        <taxon>Chelicerata</taxon>
        <taxon>Arachnida</taxon>
        <taxon>Acari</taxon>
        <taxon>Parasitiformes</taxon>
        <taxon>Ixodida</taxon>
        <taxon>Ixodoidea</taxon>
        <taxon>Ixodidae</taxon>
        <taxon>Rhipicephalinae</taxon>
        <taxon>Rhipicephalus</taxon>
        <taxon>Boophilus</taxon>
    </lineage>
</organism>
<dbReference type="AlphaFoldDB" id="A0A9J6DMD4"/>
<comment type="caution">
    <text evidence="1">The sequence shown here is derived from an EMBL/GenBank/DDBJ whole genome shotgun (WGS) entry which is preliminary data.</text>
</comment>
<reference evidence="1" key="2">
    <citation type="submission" date="2021-09" db="EMBL/GenBank/DDBJ databases">
        <authorList>
            <person name="Jia N."/>
            <person name="Wang J."/>
            <person name="Shi W."/>
            <person name="Du L."/>
            <person name="Sun Y."/>
            <person name="Zhan W."/>
            <person name="Jiang J."/>
            <person name="Wang Q."/>
            <person name="Zhang B."/>
            <person name="Ji P."/>
            <person name="Sakyi L.B."/>
            <person name="Cui X."/>
            <person name="Yuan T."/>
            <person name="Jiang B."/>
            <person name="Yang W."/>
            <person name="Lam T.T.-Y."/>
            <person name="Chang Q."/>
            <person name="Ding S."/>
            <person name="Wang X."/>
            <person name="Zhu J."/>
            <person name="Ruan X."/>
            <person name="Zhao L."/>
            <person name="Wei J."/>
            <person name="Que T."/>
            <person name="Du C."/>
            <person name="Cheng J."/>
            <person name="Dai P."/>
            <person name="Han X."/>
            <person name="Huang E."/>
            <person name="Gao Y."/>
            <person name="Liu J."/>
            <person name="Shao H."/>
            <person name="Ye R."/>
            <person name="Li L."/>
            <person name="Wei W."/>
            <person name="Wang X."/>
            <person name="Wang C."/>
            <person name="Huo Q."/>
            <person name="Li W."/>
            <person name="Guo W."/>
            <person name="Chen H."/>
            <person name="Chen S."/>
            <person name="Zhou L."/>
            <person name="Zhou L."/>
            <person name="Ni X."/>
            <person name="Tian J."/>
            <person name="Zhou Y."/>
            <person name="Sheng Y."/>
            <person name="Liu T."/>
            <person name="Pan Y."/>
            <person name="Xia L."/>
            <person name="Li J."/>
            <person name="Zhao F."/>
            <person name="Cao W."/>
        </authorList>
    </citation>
    <scope>NUCLEOTIDE SEQUENCE</scope>
    <source>
        <strain evidence="1">Rmic-2018</strain>
        <tissue evidence="1">Larvae</tissue>
    </source>
</reference>
<keyword evidence="2" id="KW-1185">Reference proteome</keyword>
<gene>
    <name evidence="1" type="ORF">HPB51_011256</name>
</gene>
<dbReference type="Proteomes" id="UP000821866">
    <property type="component" value="Chromosome 6"/>
</dbReference>
<dbReference type="EMBL" id="JABSTU010000008">
    <property type="protein sequence ID" value="KAH8023142.1"/>
    <property type="molecule type" value="Genomic_DNA"/>
</dbReference>
<dbReference type="VEuPathDB" id="VectorBase:LOC119165390"/>
<protein>
    <recommendedName>
        <fullName evidence="3">ATP-dependent DNA helicase</fullName>
    </recommendedName>
</protein>
<evidence type="ECO:0000313" key="1">
    <source>
        <dbReference type="EMBL" id="KAH8023142.1"/>
    </source>
</evidence>
<reference evidence="1" key="1">
    <citation type="journal article" date="2020" name="Cell">
        <title>Large-Scale Comparative Analyses of Tick Genomes Elucidate Their Genetic Diversity and Vector Capacities.</title>
        <authorList>
            <consortium name="Tick Genome and Microbiome Consortium (TIGMIC)"/>
            <person name="Jia N."/>
            <person name="Wang J."/>
            <person name="Shi W."/>
            <person name="Du L."/>
            <person name="Sun Y."/>
            <person name="Zhan W."/>
            <person name="Jiang J.F."/>
            <person name="Wang Q."/>
            <person name="Zhang B."/>
            <person name="Ji P."/>
            <person name="Bell-Sakyi L."/>
            <person name="Cui X.M."/>
            <person name="Yuan T.T."/>
            <person name="Jiang B.G."/>
            <person name="Yang W.F."/>
            <person name="Lam T.T."/>
            <person name="Chang Q.C."/>
            <person name="Ding S.J."/>
            <person name="Wang X.J."/>
            <person name="Zhu J.G."/>
            <person name="Ruan X.D."/>
            <person name="Zhao L."/>
            <person name="Wei J.T."/>
            <person name="Ye R.Z."/>
            <person name="Que T.C."/>
            <person name="Du C.H."/>
            <person name="Zhou Y.H."/>
            <person name="Cheng J.X."/>
            <person name="Dai P.F."/>
            <person name="Guo W.B."/>
            <person name="Han X.H."/>
            <person name="Huang E.J."/>
            <person name="Li L.F."/>
            <person name="Wei W."/>
            <person name="Gao Y.C."/>
            <person name="Liu J.Z."/>
            <person name="Shao H.Z."/>
            <person name="Wang X."/>
            <person name="Wang C.C."/>
            <person name="Yang T.C."/>
            <person name="Huo Q.B."/>
            <person name="Li W."/>
            <person name="Chen H.Y."/>
            <person name="Chen S.E."/>
            <person name="Zhou L.G."/>
            <person name="Ni X.B."/>
            <person name="Tian J.H."/>
            <person name="Sheng Y."/>
            <person name="Liu T."/>
            <person name="Pan Y.S."/>
            <person name="Xia L.Y."/>
            <person name="Li J."/>
            <person name="Zhao F."/>
            <person name="Cao W.C."/>
        </authorList>
    </citation>
    <scope>NUCLEOTIDE SEQUENCE</scope>
    <source>
        <strain evidence="1">Rmic-2018</strain>
    </source>
</reference>
<evidence type="ECO:0000313" key="2">
    <source>
        <dbReference type="Proteomes" id="UP000821866"/>
    </source>
</evidence>
<dbReference type="InterPro" id="IPR027417">
    <property type="entry name" value="P-loop_NTPase"/>
</dbReference>
<accession>A0A9J6DMD4</accession>
<dbReference type="Gene3D" id="3.40.50.300">
    <property type="entry name" value="P-loop containing nucleotide triphosphate hydrolases"/>
    <property type="match status" value="1"/>
</dbReference>
<sequence>MQSIVERRKWYEKGALADQLEDMWRDILREQCEQPPCCESTSEPVVAGVNCETDLTCAELPLAVVNDFSDVATMTLPPGQCAAVKVREDVMSAADYNAMMRLKNVEQPEIVIESYHNLMLRNRNTMRVFMTGPAGCGKPFTTLALMKTFNRIYATPESKNNAYVATATTVKAAAANGGVTMHTALKNNMNGDEGLRHSDLNTFTLAFAHVRLLVMREKEVLFSSLLTKIGDGYTVDEQDVRPLQSRFVTTAVAQYLCPGGVRLFYFNNDADAYNSSFVTGDAIMVLSNADDFIIGHISHNHHDSLKATLATMKLCDTGGVPARISLGIGKPYMLTAIVDVTDGLVNGVVGLLRYLQHNTEGNKIERLWLDFPSQTAGRLARLKVAPVRDVLSGISGH</sequence>
<proteinExistence type="predicted"/>
<name>A0A9J6DMD4_RHIMP</name>
<evidence type="ECO:0008006" key="3">
    <source>
        <dbReference type="Google" id="ProtNLM"/>
    </source>
</evidence>